<name>A0A2G5P606_9MYCO</name>
<dbReference type="STRING" id="85968.GCA_900073015_03831"/>
<evidence type="ECO:0000313" key="2">
    <source>
        <dbReference type="Proteomes" id="UP000230551"/>
    </source>
</evidence>
<keyword evidence="2" id="KW-1185">Reference proteome</keyword>
<gene>
    <name evidence="1" type="ORF">CQY22_015485</name>
</gene>
<sequence length="630" mass="68746">MLGMTNAELLEQFTDWLNECQYPAPESAAAAAELLVNWWNGARGGPLADVGEPDIREFLLRWCPRQLTMAPEDAPGMCDELAEFLLFLGLGRRAPGGPAHFRRLARQTLGLSDAMQAAMADPNNWGMAKSMFAGVADADSLTEEELLAAVQQQVDEHNALSLEERHARTDRFFTEGPKLLELPFPYIPPTEAEVTADVAVAALPAKVRALRDYLGENGVPLTAKGNLKLADGRALVELLDTGDDIDPQIGSRVFRTMSTQELRSLMFLVGVARRAGAVRLYRNRLAPVEAWAKRPDVDAAAKLFASVIEPGPLPTDGTGFFNDVYETVNGGVVTWLSRLLEPGSSLEFDAIHEMNKGAIRVQFDDEFIERYVSGTSLERDLSQVLAALVMTGAVHWADRHEQADHWGSPFWTGGSIALTAFGRRVLPEHLEGAGIKLADGPDFANLDARELVDELNSAPSQAHSSILAAWRPDLAPTERAALVAAMAGEATDSFSRIAGIHLLGHFEADVAEPHVRQLLDTEAAGHAAIWLLDRELAEPETVAAFITPAVLVDILSQLVEFPDALCQQFLTAPDPEQLLDYLWHHPAAEAEAVLNVLGRSLPDRRLAKLARTAAMKHRSWSANRESRGQA</sequence>
<reference evidence="1 2" key="1">
    <citation type="journal article" date="2017" name="Infect. Genet. Evol.">
        <title>The new phylogeny of the genus Mycobacterium: The old and the news.</title>
        <authorList>
            <person name="Tortoli E."/>
            <person name="Fedrizzi T."/>
            <person name="Meehan C.J."/>
            <person name="Trovato A."/>
            <person name="Grottola A."/>
            <person name="Giacobazzi E."/>
            <person name="Serpini G.F."/>
            <person name="Tagliazucchi S."/>
            <person name="Fabio A."/>
            <person name="Bettua C."/>
            <person name="Bertorelli R."/>
            <person name="Frascaro F."/>
            <person name="De Sanctis V."/>
            <person name="Pecorari M."/>
            <person name="Jousson O."/>
            <person name="Segata N."/>
            <person name="Cirillo D.M."/>
        </authorList>
    </citation>
    <scope>NUCLEOTIDE SEQUENCE [LARGE SCALE GENOMIC DNA]</scope>
    <source>
        <strain evidence="1 2">CIP1034565</strain>
    </source>
</reference>
<dbReference type="EMBL" id="PDCN02000024">
    <property type="protein sequence ID" value="PIB73782.1"/>
    <property type="molecule type" value="Genomic_DNA"/>
</dbReference>
<accession>A0A2G5P606</accession>
<comment type="caution">
    <text evidence="1">The sequence shown here is derived from an EMBL/GenBank/DDBJ whole genome shotgun (WGS) entry which is preliminary data.</text>
</comment>
<protein>
    <submittedName>
        <fullName evidence="1">Uncharacterized protein</fullName>
    </submittedName>
</protein>
<proteinExistence type="predicted"/>
<dbReference type="AlphaFoldDB" id="A0A2G5P606"/>
<dbReference type="Proteomes" id="UP000230551">
    <property type="component" value="Unassembled WGS sequence"/>
</dbReference>
<evidence type="ECO:0000313" key="1">
    <source>
        <dbReference type="EMBL" id="PIB73782.1"/>
    </source>
</evidence>
<organism evidence="1 2">
    <name type="scientific">Mycolicibacterium brumae</name>
    <dbReference type="NCBI Taxonomy" id="85968"/>
    <lineage>
        <taxon>Bacteria</taxon>
        <taxon>Bacillati</taxon>
        <taxon>Actinomycetota</taxon>
        <taxon>Actinomycetes</taxon>
        <taxon>Mycobacteriales</taxon>
        <taxon>Mycobacteriaceae</taxon>
        <taxon>Mycolicibacterium</taxon>
    </lineage>
</organism>